<feature type="domain" description="HTH tetR-type" evidence="4">
    <location>
        <begin position="92"/>
        <end position="152"/>
    </location>
</feature>
<dbReference type="GO" id="GO:0000976">
    <property type="term" value="F:transcription cis-regulatory region binding"/>
    <property type="evidence" value="ECO:0007669"/>
    <property type="project" value="TreeGrafter"/>
</dbReference>
<evidence type="ECO:0000256" key="1">
    <source>
        <dbReference type="ARBA" id="ARBA00023125"/>
    </source>
</evidence>
<protein>
    <submittedName>
        <fullName evidence="5">TetR/AcrR family transcriptional regulator</fullName>
    </submittedName>
</protein>
<dbReference type="PANTHER" id="PTHR30055">
    <property type="entry name" value="HTH-TYPE TRANSCRIPTIONAL REGULATOR RUTR"/>
    <property type="match status" value="1"/>
</dbReference>
<sequence length="301" mass="33592">MTILTEEQLKLTLILILTFYKACRSVVVKTLCTKPQPYAYAAVQTPVWYDCQRTGVAKKLTCVLNNHGGKMAPKQSGGKGRGRPPGSTGPKMHMRMRILNATREVYSERGLHNTTVELILESAGVSRPTFYKYFSSVWEAIEAVVMRCNEELEVLFTEVFSIQRESAIHYLPTVLVGYLNWGRSQGKLMEARFRELHDLTSPVGVHRTEHNERISNLLSDMLVADGRTAPDRVALNALVNCVEYLGYQFCNGARQEEMPVYLRAMGRVSLALLGSEADWQNIKSDPVLSSALGFGAPGDTD</sequence>
<keyword evidence="6" id="KW-1185">Reference proteome</keyword>
<dbReference type="Pfam" id="PF00440">
    <property type="entry name" value="TetR_N"/>
    <property type="match status" value="1"/>
</dbReference>
<name>A0A4P7XKZ6_9ALTE</name>
<dbReference type="PANTHER" id="PTHR30055:SF223">
    <property type="entry name" value="HTH-TYPE TRANSCRIPTIONAL REGULATOR UIDR"/>
    <property type="match status" value="1"/>
</dbReference>
<dbReference type="AlphaFoldDB" id="A0A4P7XKZ6"/>
<dbReference type="PRINTS" id="PR00455">
    <property type="entry name" value="HTHTETR"/>
</dbReference>
<dbReference type="OrthoDB" id="116240at2"/>
<organism evidence="5 6">
    <name type="scientific">Hydrocarboniclastica marina</name>
    <dbReference type="NCBI Taxonomy" id="2259620"/>
    <lineage>
        <taxon>Bacteria</taxon>
        <taxon>Pseudomonadati</taxon>
        <taxon>Pseudomonadota</taxon>
        <taxon>Gammaproteobacteria</taxon>
        <taxon>Alteromonadales</taxon>
        <taxon>Alteromonadaceae</taxon>
        <taxon>Hydrocarboniclastica</taxon>
    </lineage>
</organism>
<keyword evidence="1 2" id="KW-0238">DNA-binding</keyword>
<accession>A0A4P7XKZ6</accession>
<dbReference type="GO" id="GO:0003700">
    <property type="term" value="F:DNA-binding transcription factor activity"/>
    <property type="evidence" value="ECO:0007669"/>
    <property type="project" value="TreeGrafter"/>
</dbReference>
<dbReference type="SUPFAM" id="SSF46689">
    <property type="entry name" value="Homeodomain-like"/>
    <property type="match status" value="1"/>
</dbReference>
<dbReference type="InterPro" id="IPR050109">
    <property type="entry name" value="HTH-type_TetR-like_transc_reg"/>
</dbReference>
<proteinExistence type="predicted"/>
<dbReference type="InterPro" id="IPR009057">
    <property type="entry name" value="Homeodomain-like_sf"/>
</dbReference>
<evidence type="ECO:0000256" key="3">
    <source>
        <dbReference type="SAM" id="MobiDB-lite"/>
    </source>
</evidence>
<evidence type="ECO:0000259" key="4">
    <source>
        <dbReference type="PROSITE" id="PS50977"/>
    </source>
</evidence>
<evidence type="ECO:0000313" key="6">
    <source>
        <dbReference type="Proteomes" id="UP000298049"/>
    </source>
</evidence>
<dbReference type="Proteomes" id="UP000298049">
    <property type="component" value="Chromosome"/>
</dbReference>
<reference evidence="5 6" key="1">
    <citation type="submission" date="2018-07" db="EMBL/GenBank/DDBJ databases">
        <title>Marsedoiliclastica nanhaica gen. nov. sp. nov., a novel marine hydrocarbonoclastic bacterium isolated from an in-situ enriched hydrocarbon-degrading consortium in deep-sea sediment.</title>
        <authorList>
            <person name="Dong C."/>
            <person name="Ma T."/>
            <person name="Liu R."/>
            <person name="Shao Z."/>
        </authorList>
    </citation>
    <scope>NUCLEOTIDE SEQUENCE [LARGE SCALE GENOMIC DNA]</scope>
    <source>
        <strain evidence="6">soil36-7</strain>
    </source>
</reference>
<feature type="region of interest" description="Disordered" evidence="3">
    <location>
        <begin position="68"/>
        <end position="92"/>
    </location>
</feature>
<evidence type="ECO:0000313" key="5">
    <source>
        <dbReference type="EMBL" id="QCF27184.1"/>
    </source>
</evidence>
<evidence type="ECO:0000256" key="2">
    <source>
        <dbReference type="PROSITE-ProRule" id="PRU00335"/>
    </source>
</evidence>
<dbReference type="Gene3D" id="1.10.357.10">
    <property type="entry name" value="Tetracycline Repressor, domain 2"/>
    <property type="match status" value="1"/>
</dbReference>
<dbReference type="EMBL" id="CP031093">
    <property type="protein sequence ID" value="QCF27184.1"/>
    <property type="molecule type" value="Genomic_DNA"/>
</dbReference>
<dbReference type="InterPro" id="IPR001647">
    <property type="entry name" value="HTH_TetR"/>
</dbReference>
<dbReference type="KEGG" id="hmi:soil367_15300"/>
<feature type="DNA-binding region" description="H-T-H motif" evidence="2">
    <location>
        <begin position="115"/>
        <end position="134"/>
    </location>
</feature>
<gene>
    <name evidence="5" type="ORF">soil367_15300</name>
</gene>
<dbReference type="PROSITE" id="PS50977">
    <property type="entry name" value="HTH_TETR_2"/>
    <property type="match status" value="1"/>
</dbReference>